<keyword evidence="7 10" id="KW-1133">Transmembrane helix</keyword>
<dbReference type="Gene3D" id="1.10.3730.20">
    <property type="match status" value="1"/>
</dbReference>
<dbReference type="Pfam" id="PF00893">
    <property type="entry name" value="Multi_Drug_Res"/>
    <property type="match status" value="1"/>
</dbReference>
<dbReference type="PANTHER" id="PTHR30561">
    <property type="entry name" value="SMR FAMILY PROTON-DEPENDENT DRUG EFFLUX TRANSPORTER SUGE"/>
    <property type="match status" value="1"/>
</dbReference>
<evidence type="ECO:0000256" key="10">
    <source>
        <dbReference type="SAM" id="Phobius"/>
    </source>
</evidence>
<comment type="subunit">
    <text evidence="2">Forms a complex with MdtI.</text>
</comment>
<evidence type="ECO:0000256" key="7">
    <source>
        <dbReference type="ARBA" id="ARBA00022989"/>
    </source>
</evidence>
<evidence type="ECO:0000256" key="3">
    <source>
        <dbReference type="ARBA" id="ARBA00021112"/>
    </source>
</evidence>
<feature type="transmembrane region" description="Helical" evidence="10">
    <location>
        <begin position="32"/>
        <end position="49"/>
    </location>
</feature>
<dbReference type="Proteomes" id="UP001595722">
    <property type="component" value="Unassembled WGS sequence"/>
</dbReference>
<gene>
    <name evidence="11" type="ORF">ACFOMG_05140</name>
</gene>
<evidence type="ECO:0000256" key="4">
    <source>
        <dbReference type="ARBA" id="ARBA00022475"/>
    </source>
</evidence>
<dbReference type="InterPro" id="IPR037185">
    <property type="entry name" value="EmrE-like"/>
</dbReference>
<dbReference type="InterPro" id="IPR045324">
    <property type="entry name" value="Small_multidrug_res"/>
</dbReference>
<proteinExistence type="inferred from homology"/>
<feature type="transmembrane region" description="Helical" evidence="10">
    <location>
        <begin position="85"/>
        <end position="105"/>
    </location>
</feature>
<keyword evidence="8 10" id="KW-0472">Membrane</keyword>
<name>A0ABV7VS28_9GAMM</name>
<keyword evidence="12" id="KW-1185">Reference proteome</keyword>
<evidence type="ECO:0000256" key="5">
    <source>
        <dbReference type="ARBA" id="ARBA00022519"/>
    </source>
</evidence>
<evidence type="ECO:0000256" key="2">
    <source>
        <dbReference type="ARBA" id="ARBA00011358"/>
    </source>
</evidence>
<keyword evidence="6 9" id="KW-0812">Transmembrane</keyword>
<comment type="similarity">
    <text evidence="9">Belongs to the drug/metabolite transporter (DMT) superfamily. Small multidrug resistance (SMR) (TC 2.A.7.1) family.</text>
</comment>
<dbReference type="EMBL" id="JBHRYB010000005">
    <property type="protein sequence ID" value="MFC3679497.1"/>
    <property type="molecule type" value="Genomic_DNA"/>
</dbReference>
<comment type="caution">
    <text evidence="11">The sequence shown here is derived from an EMBL/GenBank/DDBJ whole genome shotgun (WGS) entry which is preliminary data.</text>
</comment>
<evidence type="ECO:0000256" key="8">
    <source>
        <dbReference type="ARBA" id="ARBA00023136"/>
    </source>
</evidence>
<evidence type="ECO:0000256" key="6">
    <source>
        <dbReference type="ARBA" id="ARBA00022692"/>
    </source>
</evidence>
<dbReference type="SUPFAM" id="SSF103481">
    <property type="entry name" value="Multidrug resistance efflux transporter EmrE"/>
    <property type="match status" value="1"/>
</dbReference>
<evidence type="ECO:0000313" key="12">
    <source>
        <dbReference type="Proteomes" id="UP001595722"/>
    </source>
</evidence>
<organism evidence="11 12">
    <name type="scientific">Bacterioplanoides pacificum</name>
    <dbReference type="NCBI Taxonomy" id="1171596"/>
    <lineage>
        <taxon>Bacteria</taxon>
        <taxon>Pseudomonadati</taxon>
        <taxon>Pseudomonadota</taxon>
        <taxon>Gammaproteobacteria</taxon>
        <taxon>Oceanospirillales</taxon>
        <taxon>Oceanospirillaceae</taxon>
        <taxon>Bacterioplanoides</taxon>
    </lineage>
</organism>
<protein>
    <recommendedName>
        <fullName evidence="3">Spermidine export protein MdtJ</fullName>
    </recommendedName>
</protein>
<evidence type="ECO:0000256" key="9">
    <source>
        <dbReference type="RuleBase" id="RU003942"/>
    </source>
</evidence>
<dbReference type="InterPro" id="IPR000390">
    <property type="entry name" value="Small_drug/metabolite_transptr"/>
</dbReference>
<feature type="transmembrane region" description="Helical" evidence="10">
    <location>
        <begin position="61"/>
        <end position="79"/>
    </location>
</feature>
<sequence>MHWVYLSLAILGEVFGTTMMKVLVDQGQEEAGILLAISMIVLSYGFLSQATDKIPVAIANAFWEGSGMVLIAAGAVFIIGESISWLQWLALLSAIVGIAVTHLGYHLQEKAA</sequence>
<dbReference type="RefSeq" id="WP_376865204.1">
    <property type="nucleotide sequence ID" value="NZ_JBHRYB010000005.1"/>
</dbReference>
<comment type="subcellular location">
    <subcellularLocation>
        <location evidence="1">Cell inner membrane</location>
        <topology evidence="1">Multi-pass membrane protein</topology>
    </subcellularLocation>
    <subcellularLocation>
        <location evidence="9">Cell membrane</location>
        <topology evidence="9">Multi-pass membrane protein</topology>
    </subcellularLocation>
</comment>
<accession>A0ABV7VS28</accession>
<keyword evidence="4" id="KW-1003">Cell membrane</keyword>
<keyword evidence="5" id="KW-0997">Cell inner membrane</keyword>
<reference evidence="12" key="1">
    <citation type="journal article" date="2019" name="Int. J. Syst. Evol. Microbiol.">
        <title>The Global Catalogue of Microorganisms (GCM) 10K type strain sequencing project: providing services to taxonomists for standard genome sequencing and annotation.</title>
        <authorList>
            <consortium name="The Broad Institute Genomics Platform"/>
            <consortium name="The Broad Institute Genome Sequencing Center for Infectious Disease"/>
            <person name="Wu L."/>
            <person name="Ma J."/>
        </authorList>
    </citation>
    <scope>NUCLEOTIDE SEQUENCE [LARGE SCALE GENOMIC DNA]</scope>
    <source>
        <strain evidence="12">KCTC 42424</strain>
    </source>
</reference>
<evidence type="ECO:0000256" key="1">
    <source>
        <dbReference type="ARBA" id="ARBA00004429"/>
    </source>
</evidence>
<evidence type="ECO:0000313" key="11">
    <source>
        <dbReference type="EMBL" id="MFC3679497.1"/>
    </source>
</evidence>
<dbReference type="PANTHER" id="PTHR30561:SF2">
    <property type="entry name" value="SPERMIDINE EXPORT PROTEIN MDTJ"/>
    <property type="match status" value="1"/>
</dbReference>